<gene>
    <name evidence="2" type="ORF">ENS31_12080</name>
</gene>
<keyword evidence="1" id="KW-0472">Membrane</keyword>
<protein>
    <submittedName>
        <fullName evidence="2">MetS family NSS transporter small subunit</fullName>
    </submittedName>
</protein>
<dbReference type="AlphaFoldDB" id="A0A7V2ZLN0"/>
<proteinExistence type="predicted"/>
<accession>A0A7V2ZLN0</accession>
<keyword evidence="1" id="KW-1133">Transmembrane helix</keyword>
<name>A0A7V2ZLN0_9BACT</name>
<feature type="transmembrane region" description="Helical" evidence="1">
    <location>
        <begin position="6"/>
        <end position="24"/>
    </location>
</feature>
<evidence type="ECO:0000313" key="2">
    <source>
        <dbReference type="EMBL" id="HFI92246.1"/>
    </source>
</evidence>
<keyword evidence="1" id="KW-0812">Transmembrane</keyword>
<sequence length="40" mass="4612">MKIETIITAVIVLSVVWGGLIYFIRKALFYEKQKLLNGKN</sequence>
<organism evidence="2">
    <name type="scientific">Ignavibacterium album</name>
    <dbReference type="NCBI Taxonomy" id="591197"/>
    <lineage>
        <taxon>Bacteria</taxon>
        <taxon>Pseudomonadati</taxon>
        <taxon>Ignavibacteriota</taxon>
        <taxon>Ignavibacteria</taxon>
        <taxon>Ignavibacteriales</taxon>
        <taxon>Ignavibacteriaceae</taxon>
        <taxon>Ignavibacterium</taxon>
    </lineage>
</organism>
<evidence type="ECO:0000256" key="1">
    <source>
        <dbReference type="SAM" id="Phobius"/>
    </source>
</evidence>
<dbReference type="NCBIfam" id="NF033493">
    <property type="entry name" value="MetS_like_NSS"/>
    <property type="match status" value="1"/>
</dbReference>
<dbReference type="EMBL" id="DSUJ01000010">
    <property type="protein sequence ID" value="HFI92246.1"/>
    <property type="molecule type" value="Genomic_DNA"/>
</dbReference>
<reference evidence="2" key="1">
    <citation type="journal article" date="2020" name="mSystems">
        <title>Genome- and Community-Level Interaction Insights into Carbon Utilization and Element Cycling Functions of Hydrothermarchaeota in Hydrothermal Sediment.</title>
        <authorList>
            <person name="Zhou Z."/>
            <person name="Liu Y."/>
            <person name="Xu W."/>
            <person name="Pan J."/>
            <person name="Luo Z.H."/>
            <person name="Li M."/>
        </authorList>
    </citation>
    <scope>NUCLEOTIDE SEQUENCE [LARGE SCALE GENOMIC DNA]</scope>
    <source>
        <strain evidence="2">SpSt-479</strain>
    </source>
</reference>
<comment type="caution">
    <text evidence="2">The sequence shown here is derived from an EMBL/GenBank/DDBJ whole genome shotgun (WGS) entry which is preliminary data.</text>
</comment>